<dbReference type="Proteomes" id="UP001276659">
    <property type="component" value="Unassembled WGS sequence"/>
</dbReference>
<feature type="compositionally biased region" description="Basic and acidic residues" evidence="4">
    <location>
        <begin position="1787"/>
        <end position="1798"/>
    </location>
</feature>
<evidence type="ECO:0000256" key="2">
    <source>
        <dbReference type="ARBA" id="ARBA00023043"/>
    </source>
</evidence>
<dbReference type="EMBL" id="JASNWA010000009">
    <property type="protein sequence ID" value="KAK3170285.1"/>
    <property type="molecule type" value="Genomic_DNA"/>
</dbReference>
<keyword evidence="1" id="KW-0677">Repeat</keyword>
<organism evidence="6 7">
    <name type="scientific">Lepraria neglecta</name>
    <dbReference type="NCBI Taxonomy" id="209136"/>
    <lineage>
        <taxon>Eukaryota</taxon>
        <taxon>Fungi</taxon>
        <taxon>Dikarya</taxon>
        <taxon>Ascomycota</taxon>
        <taxon>Pezizomycotina</taxon>
        <taxon>Lecanoromycetes</taxon>
        <taxon>OSLEUM clade</taxon>
        <taxon>Lecanoromycetidae</taxon>
        <taxon>Lecanorales</taxon>
        <taxon>Lecanorineae</taxon>
        <taxon>Stereocaulaceae</taxon>
        <taxon>Lepraria</taxon>
    </lineage>
</organism>
<feature type="region of interest" description="Disordered" evidence="4">
    <location>
        <begin position="1787"/>
        <end position="1894"/>
    </location>
</feature>
<dbReference type="PROSITE" id="PS50088">
    <property type="entry name" value="ANK_REPEAT"/>
    <property type="match status" value="4"/>
</dbReference>
<dbReference type="SMART" id="SM00248">
    <property type="entry name" value="ANK"/>
    <property type="match status" value="19"/>
</dbReference>
<sequence>MAATNHGAAVSGSQSLLFGGVLSFALTNGDTGIIAPEERRTYDHIIHSNVGAFPAAGLTESQVHSILSKSHLPEDDLEQVWQLAITVEVEELQDGNWTPLEVYVALHYAQAYERLALNEMAIRYTGSLPPVLKKKVARRSSYAKARASTLASADAPPMPTASASASASASGPLRTQSLAETHAPPVSNTLRHTHPATSIAARDRRRHSSQTSSTREDSSVGQAGLEAVNEVEVILRESSVRSDTVDRAQRLASLIKARCPEVTVNSDIQPQEPRVRHASIADRTHAHDILVRGRRESPFFKDPTAGMGKLLKSKESKQRAQDTHTWTFSGEEKSHALRKAVETGYVGVAEALLDMGTDVNAVRESAKSKILRTKTTTARPTNYIQIAASSNNVEMVNLLASHGVSQGSLAEALEKAVRQNLPNVVLALLQYEADPNAREGTIFQAAITSQKPEIVKLLLRARVKVSKAYLTASLPVAVSQGHLEIVSLLVVYGADVNDDHASALRKAVQAQRIDLVLTIMRGKPSRAVVSVAFEDAFSANSSTTLPEKYLLIEILLCGGAQGDCVAETLVRVVRAGHRNIARLLVLHGASLQFKRAEALRIAVAAGNIQLVDILMVGNIPKNCATDLFNEIPRPYTDNQTYDLMLALIFKGATGTPLDEALVAAVQQKSVRITRLLLDHKANADYNDAQALQIAASAGDLSTVDLLLSKGRPRPHSMQHVLPLVPHGPPRLRYDMAKSIIDAASSFRIPTSVLDVALMQAIDPQSQQVDLNLVNLLVVAGANVDCLKGKCFQLATKRGSLELLELLVANLSLPSSLSSAVPEAMRGQQPALRRKIMALLLDHGAQGPTVSQALIDGMEENPVDEGLVLSLLAKANVDYHGGQALLLAMRCTTTILSLMIDLGKPNQQSLVAALSMALESATGDRQAKLDLLLKAGIDQKGLDNTLVQEISNGSSYSMTIVKMLLRHHASCNHEGGKPLELAIRSRDSKLLEQLVASKPDQRMLGNMVLIAMDEIDSSTKYRLVASLLHGGARGDKISHALAQEVCDARGCDPQLVRLLIQHKAKIDYSEGLAIKRAVSVPLDIDLLRILVEGNEASRILPSLIPLAMAHPQDVRLPLLQLILEKSVHVSQIDAALVDAVLEGPPSQKTIDILLHHNASVDFENAKAIKQASLAGNSSVLQSLLDKNPNPEHLTEALRHAMQAPATQTSPKNAPRLACVKLVTRAGVGNPDAVDQALVQAVREQDHDLVKHLLDNGADPNFDNGTSVIIATEQADIASLALLDKAKPTPYVYSNAFSVITNQNPERRRLKTELLFNIDRILLSGGASGPAVDEAFIKALTSRHPFAVKFVDMVLKCRSSVDVNFDSGKSLCLAAKKNFPDVVERLLGRVPSEETLCSAFMSALESNAGEVALIKMVEIFLEYSNETKHIYFGRDDPFRNPFYQVLHRHADKPGLLQCLLDNGCRTDAQFSWQFTPEHGVEQTSGLLWLLYQADQMTDSHTVKILLERGADPNFRTSGSGNSPLIVAAALPRPDLVLLLLQSGARAETEDSLGGTPLHYATRAGCLDSMKHLLNHNADPNDESLHIAARHTRVDAVKLLVEHGVSINYPGILSCDGRTPLGEICRCADPENDPAQLKETLKELAKAQPNPKKLARDESLVILALDNNSPLAMTRILLTVLLFLRENLNEEFNIYRQTGGFCYSPTMYVRHFKCIHQRPCLDHEHQCCQLACPAPALEKLLRAHGCQDRYWNDTSGANQPAGACGWPGHISEARQEAEIIRKKQKEQARLRAEEQAAREAKQAALDADAAAERQREENRLEVIERRRRADAKEDQRRLEVAEEKRKAEAREERQRLAAIEAEHKAQTDRERRAFEEQQERMRTLATQEERRKKRQDDQNLVTLKEQAKLEKEVLKERKKLIDGATELVRQTQIAGVGGQAAGRILGEIEGGRMRYLE</sequence>
<dbReference type="InterPro" id="IPR002110">
    <property type="entry name" value="Ankyrin_rpt"/>
</dbReference>
<dbReference type="Pfam" id="PF00023">
    <property type="entry name" value="Ank"/>
    <property type="match status" value="1"/>
</dbReference>
<reference evidence="6" key="1">
    <citation type="submission" date="2022-11" db="EMBL/GenBank/DDBJ databases">
        <title>Chromosomal genome sequence assembly and mating type (MAT) locus characterization of the leprose asexual lichenized fungus Lepraria neglecta (Nyl.) Erichsen.</title>
        <authorList>
            <person name="Allen J.L."/>
            <person name="Pfeffer B."/>
        </authorList>
    </citation>
    <scope>NUCLEOTIDE SEQUENCE</scope>
    <source>
        <strain evidence="6">Allen 5258</strain>
    </source>
</reference>
<evidence type="ECO:0000313" key="7">
    <source>
        <dbReference type="Proteomes" id="UP001276659"/>
    </source>
</evidence>
<evidence type="ECO:0000256" key="1">
    <source>
        <dbReference type="ARBA" id="ARBA00022737"/>
    </source>
</evidence>
<feature type="repeat" description="ANK" evidence="3">
    <location>
        <begin position="1517"/>
        <end position="1549"/>
    </location>
</feature>
<gene>
    <name evidence="6" type="ORF">OEA41_009672</name>
</gene>
<proteinExistence type="predicted"/>
<evidence type="ECO:0000256" key="3">
    <source>
        <dbReference type="PROSITE-ProRule" id="PRU00023"/>
    </source>
</evidence>
<evidence type="ECO:0000313" key="6">
    <source>
        <dbReference type="EMBL" id="KAK3170285.1"/>
    </source>
</evidence>
<protein>
    <recommendedName>
        <fullName evidence="5">EH domain-containing protein</fullName>
    </recommendedName>
</protein>
<dbReference type="PANTHER" id="PTHR24198:SF165">
    <property type="entry name" value="ANKYRIN REPEAT-CONTAINING PROTEIN-RELATED"/>
    <property type="match status" value="1"/>
</dbReference>
<feature type="compositionally biased region" description="Basic and acidic residues" evidence="4">
    <location>
        <begin position="1807"/>
        <end position="1821"/>
    </location>
</feature>
<dbReference type="Pfam" id="PF12796">
    <property type="entry name" value="Ank_2"/>
    <property type="match status" value="2"/>
</dbReference>
<feature type="domain" description="EH" evidence="5">
    <location>
        <begin position="38"/>
        <end position="84"/>
    </location>
</feature>
<dbReference type="SUPFAM" id="SSF48403">
    <property type="entry name" value="Ankyrin repeat"/>
    <property type="match status" value="4"/>
</dbReference>
<comment type="caution">
    <text evidence="6">The sequence shown here is derived from an EMBL/GenBank/DDBJ whole genome shotgun (WGS) entry which is preliminary data.</text>
</comment>
<feature type="region of interest" description="Disordered" evidence="4">
    <location>
        <begin position="148"/>
        <end position="224"/>
    </location>
</feature>
<keyword evidence="2 3" id="KW-0040">ANK repeat</keyword>
<name>A0AAD9Z295_9LECA</name>
<evidence type="ECO:0000256" key="4">
    <source>
        <dbReference type="SAM" id="MobiDB-lite"/>
    </source>
</evidence>
<dbReference type="PANTHER" id="PTHR24198">
    <property type="entry name" value="ANKYRIN REPEAT AND PROTEIN KINASE DOMAIN-CONTAINING PROTEIN"/>
    <property type="match status" value="1"/>
</dbReference>
<feature type="repeat" description="ANK" evidence="3">
    <location>
        <begin position="1550"/>
        <end position="1582"/>
    </location>
</feature>
<dbReference type="Gene3D" id="1.10.238.10">
    <property type="entry name" value="EF-hand"/>
    <property type="match status" value="1"/>
</dbReference>
<feature type="repeat" description="ANK" evidence="3">
    <location>
        <begin position="469"/>
        <end position="501"/>
    </location>
</feature>
<feature type="compositionally biased region" description="Low complexity" evidence="4">
    <location>
        <begin position="148"/>
        <end position="170"/>
    </location>
</feature>
<feature type="compositionally biased region" description="Basic and acidic residues" evidence="4">
    <location>
        <begin position="1827"/>
        <end position="1894"/>
    </location>
</feature>
<dbReference type="InterPro" id="IPR000261">
    <property type="entry name" value="EH_dom"/>
</dbReference>
<keyword evidence="7" id="KW-1185">Reference proteome</keyword>
<evidence type="ECO:0000259" key="5">
    <source>
        <dbReference type="PROSITE" id="PS50031"/>
    </source>
</evidence>
<dbReference type="PROSITE" id="PS50297">
    <property type="entry name" value="ANK_REP_REGION"/>
    <property type="match status" value="3"/>
</dbReference>
<dbReference type="PROSITE" id="PS50031">
    <property type="entry name" value="EH"/>
    <property type="match status" value="1"/>
</dbReference>
<feature type="repeat" description="ANK" evidence="3">
    <location>
        <begin position="1577"/>
        <end position="1609"/>
    </location>
</feature>
<dbReference type="InterPro" id="IPR036770">
    <property type="entry name" value="Ankyrin_rpt-contain_sf"/>
</dbReference>
<dbReference type="Gene3D" id="1.25.40.20">
    <property type="entry name" value="Ankyrin repeat-containing domain"/>
    <property type="match status" value="5"/>
</dbReference>
<accession>A0AAD9Z295</accession>